<name>A0A9P0EZ74_BEMTA</name>
<dbReference type="FunFam" id="1.20.1250.20:FF:000218">
    <property type="entry name" value="facilitated trehalose transporter Tret1"/>
    <property type="match status" value="1"/>
</dbReference>
<evidence type="ECO:0000259" key="10">
    <source>
        <dbReference type="PROSITE" id="PS50850"/>
    </source>
</evidence>
<feature type="region of interest" description="Disordered" evidence="8">
    <location>
        <begin position="1"/>
        <end position="22"/>
    </location>
</feature>
<dbReference type="InterPro" id="IPR050549">
    <property type="entry name" value="MFS_Trehalose_Transporter"/>
</dbReference>
<feature type="transmembrane region" description="Helical" evidence="9">
    <location>
        <begin position="362"/>
        <end position="385"/>
    </location>
</feature>
<evidence type="ECO:0000313" key="11">
    <source>
        <dbReference type="EMBL" id="CAH0381581.1"/>
    </source>
</evidence>
<evidence type="ECO:0000256" key="7">
    <source>
        <dbReference type="ARBA" id="ARBA00023136"/>
    </source>
</evidence>
<comment type="subcellular location">
    <subcellularLocation>
        <location evidence="1">Cell membrane</location>
        <topology evidence="1">Multi-pass membrane protein</topology>
    </subcellularLocation>
</comment>
<dbReference type="KEGG" id="btab:109038916"/>
<dbReference type="SUPFAM" id="SSF103473">
    <property type="entry name" value="MFS general substrate transporter"/>
    <property type="match status" value="1"/>
</dbReference>
<evidence type="ECO:0000313" key="12">
    <source>
        <dbReference type="Proteomes" id="UP001152759"/>
    </source>
</evidence>
<dbReference type="Pfam" id="PF00083">
    <property type="entry name" value="Sugar_tr"/>
    <property type="match status" value="1"/>
</dbReference>
<evidence type="ECO:0000256" key="6">
    <source>
        <dbReference type="ARBA" id="ARBA00022989"/>
    </source>
</evidence>
<evidence type="ECO:0000256" key="8">
    <source>
        <dbReference type="SAM" id="MobiDB-lite"/>
    </source>
</evidence>
<dbReference type="InterPro" id="IPR005828">
    <property type="entry name" value="MFS_sugar_transport-like"/>
</dbReference>
<keyword evidence="5 9" id="KW-0812">Transmembrane</keyword>
<keyword evidence="7 9" id="KW-0472">Membrane</keyword>
<proteinExistence type="predicted"/>
<dbReference type="AlphaFoldDB" id="A0A9P0EZ74"/>
<evidence type="ECO:0000256" key="1">
    <source>
        <dbReference type="ARBA" id="ARBA00004651"/>
    </source>
</evidence>
<feature type="transmembrane region" description="Helical" evidence="9">
    <location>
        <begin position="459"/>
        <end position="479"/>
    </location>
</feature>
<feature type="transmembrane region" description="Helical" evidence="9">
    <location>
        <begin position="31"/>
        <end position="58"/>
    </location>
</feature>
<feature type="transmembrane region" description="Helical" evidence="9">
    <location>
        <begin position="391"/>
        <end position="414"/>
    </location>
</feature>
<evidence type="ECO:0000256" key="3">
    <source>
        <dbReference type="ARBA" id="ARBA00022475"/>
    </source>
</evidence>
<evidence type="ECO:0000256" key="4">
    <source>
        <dbReference type="ARBA" id="ARBA00022597"/>
    </source>
</evidence>
<keyword evidence="4" id="KW-0762">Sugar transport</keyword>
<gene>
    <name evidence="11" type="ORF">BEMITA_LOCUS1216</name>
</gene>
<keyword evidence="12" id="KW-1185">Reference proteome</keyword>
<dbReference type="PANTHER" id="PTHR48021:SF39">
    <property type="entry name" value="MAJOR FACILITATOR SUPERFAMILY (MFS) PROFILE DOMAIN-CONTAINING PROTEIN"/>
    <property type="match status" value="1"/>
</dbReference>
<evidence type="ECO:0000256" key="9">
    <source>
        <dbReference type="SAM" id="Phobius"/>
    </source>
</evidence>
<sequence length="524" mass="57752">MSDPSEHSKSLCTGKNPEKTSSRYGYSSRSAFAQVIATLIQSWLILENGLLFGAPTLILGALHGNSSAEGLRMNDDEASWFGAIPSICTPLASFASGYLQDRFGRKGVALLANIPILATWLLLYTANSIPALYIGAGMMGLSQGLAEAPIISYTGEISEPHLRGILSTITSTAVMIGMIIMFVLGYYFDWRTATLISAAFPIITIAVMTQIPESPTWLLGKNRLDDAKRSLCWLRGWISNEEIEEEFQNLVNYTRNSAKEDCSATSNGHVQDSCNVKSDGFLKTHYNILTRKHVLRPLRLVMLTAFFTFVAVLVGMRPYYINELKALNSPLDPKLLLIIGQFLFIGGAVTNMAVLRMTGKRILVLFSYLTAAISILGLAAYSTFLKDSATWITWIPIVLLCVISFLSGLSILILPWQLSGEVYPPVGRGLATGISAAWTHLVISALIKSYLYMKAWVGFSGVMYLHCACVVIGFVYLYCNLPETEGKSLEQIETYFTKNVSRREKFSISKATNKSKSLRGDQRL</sequence>
<feature type="transmembrane region" description="Helical" evidence="9">
    <location>
        <begin position="165"/>
        <end position="187"/>
    </location>
</feature>
<keyword evidence="2" id="KW-0813">Transport</keyword>
<feature type="transmembrane region" description="Helical" evidence="9">
    <location>
        <begin position="108"/>
        <end position="126"/>
    </location>
</feature>
<accession>A0A9P0EZ74</accession>
<dbReference type="PROSITE" id="PS50850">
    <property type="entry name" value="MFS"/>
    <property type="match status" value="1"/>
</dbReference>
<feature type="transmembrane region" description="Helical" evidence="9">
    <location>
        <begin position="426"/>
        <end position="447"/>
    </location>
</feature>
<evidence type="ECO:0000256" key="2">
    <source>
        <dbReference type="ARBA" id="ARBA00022448"/>
    </source>
</evidence>
<keyword evidence="6 9" id="KW-1133">Transmembrane helix</keyword>
<dbReference type="Proteomes" id="UP001152759">
    <property type="component" value="Chromosome 1"/>
</dbReference>
<evidence type="ECO:0000256" key="5">
    <source>
        <dbReference type="ARBA" id="ARBA00022692"/>
    </source>
</evidence>
<organism evidence="11 12">
    <name type="scientific">Bemisia tabaci</name>
    <name type="common">Sweetpotato whitefly</name>
    <name type="synonym">Aleurodes tabaci</name>
    <dbReference type="NCBI Taxonomy" id="7038"/>
    <lineage>
        <taxon>Eukaryota</taxon>
        <taxon>Metazoa</taxon>
        <taxon>Ecdysozoa</taxon>
        <taxon>Arthropoda</taxon>
        <taxon>Hexapoda</taxon>
        <taxon>Insecta</taxon>
        <taxon>Pterygota</taxon>
        <taxon>Neoptera</taxon>
        <taxon>Paraneoptera</taxon>
        <taxon>Hemiptera</taxon>
        <taxon>Sternorrhyncha</taxon>
        <taxon>Aleyrodoidea</taxon>
        <taxon>Aleyrodidae</taxon>
        <taxon>Aleyrodinae</taxon>
        <taxon>Bemisia</taxon>
    </lineage>
</organism>
<feature type="transmembrane region" description="Helical" evidence="9">
    <location>
        <begin position="335"/>
        <end position="355"/>
    </location>
</feature>
<feature type="transmembrane region" description="Helical" evidence="9">
    <location>
        <begin position="300"/>
        <end position="320"/>
    </location>
</feature>
<keyword evidence="3" id="KW-1003">Cell membrane</keyword>
<dbReference type="PANTHER" id="PTHR48021">
    <property type="match status" value="1"/>
</dbReference>
<dbReference type="GO" id="GO:0005886">
    <property type="term" value="C:plasma membrane"/>
    <property type="evidence" value="ECO:0007669"/>
    <property type="project" value="UniProtKB-SubCell"/>
</dbReference>
<protein>
    <recommendedName>
        <fullName evidence="10">Major facilitator superfamily (MFS) profile domain-containing protein</fullName>
    </recommendedName>
</protein>
<dbReference type="InterPro" id="IPR020846">
    <property type="entry name" value="MFS_dom"/>
</dbReference>
<dbReference type="GO" id="GO:0022857">
    <property type="term" value="F:transmembrane transporter activity"/>
    <property type="evidence" value="ECO:0007669"/>
    <property type="project" value="InterPro"/>
</dbReference>
<dbReference type="EMBL" id="OU963862">
    <property type="protein sequence ID" value="CAH0381581.1"/>
    <property type="molecule type" value="Genomic_DNA"/>
</dbReference>
<dbReference type="InterPro" id="IPR005829">
    <property type="entry name" value="Sugar_transporter_CS"/>
</dbReference>
<feature type="domain" description="Major facilitator superfamily (MFS) profile" evidence="10">
    <location>
        <begin position="41"/>
        <end position="485"/>
    </location>
</feature>
<dbReference type="PROSITE" id="PS00217">
    <property type="entry name" value="SUGAR_TRANSPORT_2"/>
    <property type="match status" value="1"/>
</dbReference>
<dbReference type="InterPro" id="IPR036259">
    <property type="entry name" value="MFS_trans_sf"/>
</dbReference>
<reference evidence="11" key="1">
    <citation type="submission" date="2021-12" db="EMBL/GenBank/DDBJ databases">
        <authorList>
            <person name="King R."/>
        </authorList>
    </citation>
    <scope>NUCLEOTIDE SEQUENCE</scope>
</reference>
<dbReference type="Gene3D" id="1.20.1250.20">
    <property type="entry name" value="MFS general substrate transporter like domains"/>
    <property type="match status" value="1"/>
</dbReference>
<feature type="transmembrane region" description="Helical" evidence="9">
    <location>
        <begin position="78"/>
        <end position="99"/>
    </location>
</feature>